<dbReference type="EMBL" id="JARKIB010000174">
    <property type="protein sequence ID" value="KAJ7728202.1"/>
    <property type="molecule type" value="Genomic_DNA"/>
</dbReference>
<sequence length="208" mass="22857">MSHFRAGPRIAAVGRFSYFVVVGPLGTYMLGPVNIYGTFVGRVNMNQHATARCCTALHGTARYCTAQGKAAAITTTALDPEKEGEYLLRVTNKECKKSKKYLSQIGRGLGHANTATAVTARHGGTRLFPGARAFTALMIWHPYSTRVPKAIKTYRWLDDLEAREVVQDTLRTYLQSAKAATLKSKLLVRIQEISTELDKSHSPGQIDA</sequence>
<protein>
    <submittedName>
        <fullName evidence="1">Uncharacterized protein</fullName>
    </submittedName>
</protein>
<name>A0AAD7MR35_9AGAR</name>
<keyword evidence="2" id="KW-1185">Reference proteome</keyword>
<evidence type="ECO:0000313" key="2">
    <source>
        <dbReference type="Proteomes" id="UP001215598"/>
    </source>
</evidence>
<dbReference type="Proteomes" id="UP001215598">
    <property type="component" value="Unassembled WGS sequence"/>
</dbReference>
<reference evidence="1" key="1">
    <citation type="submission" date="2023-03" db="EMBL/GenBank/DDBJ databases">
        <title>Massive genome expansion in bonnet fungi (Mycena s.s.) driven by repeated elements and novel gene families across ecological guilds.</title>
        <authorList>
            <consortium name="Lawrence Berkeley National Laboratory"/>
            <person name="Harder C.B."/>
            <person name="Miyauchi S."/>
            <person name="Viragh M."/>
            <person name="Kuo A."/>
            <person name="Thoen E."/>
            <person name="Andreopoulos B."/>
            <person name="Lu D."/>
            <person name="Skrede I."/>
            <person name="Drula E."/>
            <person name="Henrissat B."/>
            <person name="Morin E."/>
            <person name="Kohler A."/>
            <person name="Barry K."/>
            <person name="LaButti K."/>
            <person name="Morin E."/>
            <person name="Salamov A."/>
            <person name="Lipzen A."/>
            <person name="Mereny Z."/>
            <person name="Hegedus B."/>
            <person name="Baldrian P."/>
            <person name="Stursova M."/>
            <person name="Weitz H."/>
            <person name="Taylor A."/>
            <person name="Grigoriev I.V."/>
            <person name="Nagy L.G."/>
            <person name="Martin F."/>
            <person name="Kauserud H."/>
        </authorList>
    </citation>
    <scope>NUCLEOTIDE SEQUENCE</scope>
    <source>
        <strain evidence="1">CBHHK182m</strain>
    </source>
</reference>
<evidence type="ECO:0000313" key="1">
    <source>
        <dbReference type="EMBL" id="KAJ7728202.1"/>
    </source>
</evidence>
<proteinExistence type="predicted"/>
<organism evidence="1 2">
    <name type="scientific">Mycena metata</name>
    <dbReference type="NCBI Taxonomy" id="1033252"/>
    <lineage>
        <taxon>Eukaryota</taxon>
        <taxon>Fungi</taxon>
        <taxon>Dikarya</taxon>
        <taxon>Basidiomycota</taxon>
        <taxon>Agaricomycotina</taxon>
        <taxon>Agaricomycetes</taxon>
        <taxon>Agaricomycetidae</taxon>
        <taxon>Agaricales</taxon>
        <taxon>Marasmiineae</taxon>
        <taxon>Mycenaceae</taxon>
        <taxon>Mycena</taxon>
    </lineage>
</organism>
<gene>
    <name evidence="1" type="ORF">B0H16DRAFT_1470575</name>
</gene>
<accession>A0AAD7MR35</accession>
<comment type="caution">
    <text evidence="1">The sequence shown here is derived from an EMBL/GenBank/DDBJ whole genome shotgun (WGS) entry which is preliminary data.</text>
</comment>
<dbReference type="AlphaFoldDB" id="A0AAD7MR35"/>